<feature type="compositionally biased region" description="Basic and acidic residues" evidence="1">
    <location>
        <begin position="103"/>
        <end position="126"/>
    </location>
</feature>
<proteinExistence type="predicted"/>
<accession>A0A5P1EK90</accession>
<evidence type="ECO:0000256" key="1">
    <source>
        <dbReference type="SAM" id="MobiDB-lite"/>
    </source>
</evidence>
<feature type="region of interest" description="Disordered" evidence="1">
    <location>
        <begin position="103"/>
        <end position="132"/>
    </location>
</feature>
<sequence>MTDIKHALESADKRCKDDIGKCSRNDLLLVTTPLSEMVWSKHKGLGLQDLASRLGEKKASQLWNTESFNIVISSPKHADHGESSHSKDLAEVGLNLLQLKPNCEEKNGASRKNESVIRNDEQESRNYGDLNVSNKREVNLGKGIPRNNQLADKEVENTSQSVDTIQVKDLFSGPNKLDQTAECLSYNLKERNGKSSGNFIKESDQMEVCETSSRAIQPANQGFTHGNPLMASSGSKLMNTAERKCFKMIDFDINIPVIQETTEEDEVESFRAHHKGKSTLIESSKSKGKAQVTSFADESESSKDSGHSHDSAESSSSKWLISTSKRARSYKLETSVENKRLKKQSYEGCSSGSGGSSFMNWVSTITNGFSGFAEARPLSFAPPPFSYIEGNPKNLSLSQGKEIGVTYKDMGFKSLFRSLVPPGYNMKSSTNMHQITEPMAAKDLNVECKKLEFNLHRILPTDDRRLNIVNRNDSHNEVSLQADRLKKNLQQGEEFGAANGNVSLGSSALSTNNKNKLLQNLWITRFSPKVSSGMQISVNEEGMDTRT</sequence>
<organism evidence="2 3">
    <name type="scientific">Asparagus officinalis</name>
    <name type="common">Garden asparagus</name>
    <dbReference type="NCBI Taxonomy" id="4686"/>
    <lineage>
        <taxon>Eukaryota</taxon>
        <taxon>Viridiplantae</taxon>
        <taxon>Streptophyta</taxon>
        <taxon>Embryophyta</taxon>
        <taxon>Tracheophyta</taxon>
        <taxon>Spermatophyta</taxon>
        <taxon>Magnoliopsida</taxon>
        <taxon>Liliopsida</taxon>
        <taxon>Asparagales</taxon>
        <taxon>Asparagaceae</taxon>
        <taxon>Asparagoideae</taxon>
        <taxon>Asparagus</taxon>
    </lineage>
</organism>
<reference evidence="3" key="1">
    <citation type="journal article" date="2017" name="Nat. Commun.">
        <title>The asparagus genome sheds light on the origin and evolution of a young Y chromosome.</title>
        <authorList>
            <person name="Harkess A."/>
            <person name="Zhou J."/>
            <person name="Xu C."/>
            <person name="Bowers J.E."/>
            <person name="Van der Hulst R."/>
            <person name="Ayyampalayam S."/>
            <person name="Mercati F."/>
            <person name="Riccardi P."/>
            <person name="McKain M.R."/>
            <person name="Kakrana A."/>
            <person name="Tang H."/>
            <person name="Ray J."/>
            <person name="Groenendijk J."/>
            <person name="Arikit S."/>
            <person name="Mathioni S.M."/>
            <person name="Nakano M."/>
            <person name="Shan H."/>
            <person name="Telgmann-Rauber A."/>
            <person name="Kanno A."/>
            <person name="Yue Z."/>
            <person name="Chen H."/>
            <person name="Li W."/>
            <person name="Chen Y."/>
            <person name="Xu X."/>
            <person name="Zhang Y."/>
            <person name="Luo S."/>
            <person name="Chen H."/>
            <person name="Gao J."/>
            <person name="Mao Z."/>
            <person name="Pires J.C."/>
            <person name="Luo M."/>
            <person name="Kudrna D."/>
            <person name="Wing R.A."/>
            <person name="Meyers B.C."/>
            <person name="Yi K."/>
            <person name="Kong H."/>
            <person name="Lavrijsen P."/>
            <person name="Sunseri F."/>
            <person name="Falavigna A."/>
            <person name="Ye Y."/>
            <person name="Leebens-Mack J.H."/>
            <person name="Chen G."/>
        </authorList>
    </citation>
    <scope>NUCLEOTIDE SEQUENCE [LARGE SCALE GENOMIC DNA]</scope>
    <source>
        <strain evidence="3">cv. DH0086</strain>
    </source>
</reference>
<dbReference type="EMBL" id="CM007387">
    <property type="protein sequence ID" value="ONK65219.1"/>
    <property type="molecule type" value="Genomic_DNA"/>
</dbReference>
<dbReference type="PANTHER" id="PTHR38940:SF4">
    <property type="entry name" value="OS01G0775100 PROTEIN"/>
    <property type="match status" value="1"/>
</dbReference>
<gene>
    <name evidence="2" type="ORF">A4U43_C07F34900</name>
</gene>
<feature type="compositionally biased region" description="Basic and acidic residues" evidence="1">
    <location>
        <begin position="300"/>
        <end position="312"/>
    </location>
</feature>
<dbReference type="AlphaFoldDB" id="A0A5P1EK90"/>
<protein>
    <submittedName>
        <fullName evidence="2">Uncharacterized protein</fullName>
    </submittedName>
</protein>
<evidence type="ECO:0000313" key="3">
    <source>
        <dbReference type="Proteomes" id="UP000243459"/>
    </source>
</evidence>
<feature type="region of interest" description="Disordered" evidence="1">
    <location>
        <begin position="266"/>
        <end position="318"/>
    </location>
</feature>
<dbReference type="Gramene" id="ONK65219">
    <property type="protein sequence ID" value="ONK65219"/>
    <property type="gene ID" value="A4U43_C07F34900"/>
</dbReference>
<keyword evidence="3" id="KW-1185">Reference proteome</keyword>
<name>A0A5P1EK90_ASPOF</name>
<evidence type="ECO:0000313" key="2">
    <source>
        <dbReference type="EMBL" id="ONK65219.1"/>
    </source>
</evidence>
<dbReference type="Proteomes" id="UP000243459">
    <property type="component" value="Chromosome 7"/>
</dbReference>
<dbReference type="PANTHER" id="PTHR38940">
    <property type="entry name" value="PLUS3 DOMAIN-CONTAINING PROTEIN"/>
    <property type="match status" value="1"/>
</dbReference>